<accession>A0A2K1JLA4</accession>
<feature type="compositionally biased region" description="Basic and acidic residues" evidence="2">
    <location>
        <begin position="208"/>
        <end position="234"/>
    </location>
</feature>
<feature type="region of interest" description="Disordered" evidence="2">
    <location>
        <begin position="180"/>
        <end position="234"/>
    </location>
</feature>
<reference evidence="4" key="3">
    <citation type="submission" date="2020-12" db="UniProtKB">
        <authorList>
            <consortium name="EnsemblPlants"/>
        </authorList>
    </citation>
    <scope>IDENTIFICATION</scope>
</reference>
<gene>
    <name evidence="4" type="primary">LOC112290444</name>
    <name evidence="3" type="ORF">PHYPA_017140</name>
</gene>
<organism evidence="3">
    <name type="scientific">Physcomitrium patens</name>
    <name type="common">Spreading-leaved earth moss</name>
    <name type="synonym">Physcomitrella patens</name>
    <dbReference type="NCBI Taxonomy" id="3218"/>
    <lineage>
        <taxon>Eukaryota</taxon>
        <taxon>Viridiplantae</taxon>
        <taxon>Streptophyta</taxon>
        <taxon>Embryophyta</taxon>
        <taxon>Bryophyta</taxon>
        <taxon>Bryophytina</taxon>
        <taxon>Bryopsida</taxon>
        <taxon>Funariidae</taxon>
        <taxon>Funariales</taxon>
        <taxon>Funariaceae</taxon>
        <taxon>Physcomitrium</taxon>
    </lineage>
</organism>
<dbReference type="Gene3D" id="1.10.287.1490">
    <property type="match status" value="1"/>
</dbReference>
<dbReference type="Proteomes" id="UP000006727">
    <property type="component" value="Chromosome 13"/>
</dbReference>
<dbReference type="FunCoup" id="A0A2K1JLA4">
    <property type="interactions" value="1780"/>
</dbReference>
<keyword evidence="1" id="KW-0175">Coiled coil</keyword>
<sequence length="410" mass="47126">MSQGKSPARPQNEPETKMTESREFRQMLEKRERELFALSDGRIQQLSVQIREKDSLVTELKDKVTQLQNDLKNSKADEVDKTSQQKIEVLEKEIERLRKSKEDLKVKTKNELESTKAELKGLMARKEDAHKEELDAATQKWQKKIDEAEARLAASAENLKFAEEKFEAADERCKTLKKQLDASRESQKALAALADASSRQQNQNITPLKEHKDKQPHDNIDAKEEENNLKDDKDIKMQADESFSDVMEQLQEFKAHHAEAVDLFNKEIDSLTKQLENATSKTETLETEVERLRREIEEKGRDYNDLEDKHHGLHNLFDRLRDSAGGYCERSSSYPVASPLMSPGSSREVGTLRGEMEALQRKNKNSSRKPPSSPKKMVVLDNFSVVLHHIKVACRGQAIKRRTETLEIYD</sequence>
<protein>
    <submittedName>
        <fullName evidence="3 4">Uncharacterized protein</fullName>
    </submittedName>
</protein>
<dbReference type="EMBL" id="ABEU02000013">
    <property type="protein sequence ID" value="PNR42311.1"/>
    <property type="molecule type" value="Genomic_DNA"/>
</dbReference>
<evidence type="ECO:0000313" key="4">
    <source>
        <dbReference type="EnsemblPlants" id="Pp3c13_8660V3.1"/>
    </source>
</evidence>
<feature type="coiled-coil region" evidence="1">
    <location>
        <begin position="261"/>
        <end position="309"/>
    </location>
</feature>
<feature type="region of interest" description="Disordered" evidence="2">
    <location>
        <begin position="1"/>
        <end position="23"/>
    </location>
</feature>
<evidence type="ECO:0000313" key="3">
    <source>
        <dbReference type="EMBL" id="PNR42311.1"/>
    </source>
</evidence>
<feature type="compositionally biased region" description="Basic and acidic residues" evidence="2">
    <location>
        <begin position="12"/>
        <end position="23"/>
    </location>
</feature>
<reference evidence="3 5" key="2">
    <citation type="journal article" date="2018" name="Plant J.">
        <title>The Physcomitrella patens chromosome-scale assembly reveals moss genome structure and evolution.</title>
        <authorList>
            <person name="Lang D."/>
            <person name="Ullrich K.K."/>
            <person name="Murat F."/>
            <person name="Fuchs J."/>
            <person name="Jenkins J."/>
            <person name="Haas F.B."/>
            <person name="Piednoel M."/>
            <person name="Gundlach H."/>
            <person name="Van Bel M."/>
            <person name="Meyberg R."/>
            <person name="Vives C."/>
            <person name="Morata J."/>
            <person name="Symeonidi A."/>
            <person name="Hiss M."/>
            <person name="Muchero W."/>
            <person name="Kamisugi Y."/>
            <person name="Saleh O."/>
            <person name="Blanc G."/>
            <person name="Decker E.L."/>
            <person name="van Gessel N."/>
            <person name="Grimwood J."/>
            <person name="Hayes R.D."/>
            <person name="Graham S.W."/>
            <person name="Gunter L.E."/>
            <person name="McDaniel S.F."/>
            <person name="Hoernstein S.N.W."/>
            <person name="Larsson A."/>
            <person name="Li F.W."/>
            <person name="Perroud P.F."/>
            <person name="Phillips J."/>
            <person name="Ranjan P."/>
            <person name="Rokshar D.S."/>
            <person name="Rothfels C.J."/>
            <person name="Schneider L."/>
            <person name="Shu S."/>
            <person name="Stevenson D.W."/>
            <person name="Thummler F."/>
            <person name="Tillich M."/>
            <person name="Villarreal Aguilar J.C."/>
            <person name="Widiez T."/>
            <person name="Wong G.K."/>
            <person name="Wymore A."/>
            <person name="Zhang Y."/>
            <person name="Zimmer A.D."/>
            <person name="Quatrano R.S."/>
            <person name="Mayer K.F.X."/>
            <person name="Goodstein D."/>
            <person name="Casacuberta J.M."/>
            <person name="Vandepoele K."/>
            <person name="Reski R."/>
            <person name="Cuming A.C."/>
            <person name="Tuskan G.A."/>
            <person name="Maumus F."/>
            <person name="Salse J."/>
            <person name="Schmutz J."/>
            <person name="Rensing S.A."/>
        </authorList>
    </citation>
    <scope>NUCLEOTIDE SEQUENCE [LARGE SCALE GENOMIC DNA]</scope>
    <source>
        <strain evidence="4 5">cv. Gransden 2004</strain>
    </source>
</reference>
<evidence type="ECO:0000256" key="1">
    <source>
        <dbReference type="SAM" id="Coils"/>
    </source>
</evidence>
<dbReference type="AlphaFoldDB" id="A0A2K1JLA4"/>
<keyword evidence="5" id="KW-1185">Reference proteome</keyword>
<name>A0A2K1JLA4_PHYPA</name>
<evidence type="ECO:0000313" key="5">
    <source>
        <dbReference type="Proteomes" id="UP000006727"/>
    </source>
</evidence>
<reference evidence="3 5" key="1">
    <citation type="journal article" date="2008" name="Science">
        <title>The Physcomitrella genome reveals evolutionary insights into the conquest of land by plants.</title>
        <authorList>
            <person name="Rensing S."/>
            <person name="Lang D."/>
            <person name="Zimmer A."/>
            <person name="Terry A."/>
            <person name="Salamov A."/>
            <person name="Shapiro H."/>
            <person name="Nishiyama T."/>
            <person name="Perroud P.-F."/>
            <person name="Lindquist E."/>
            <person name="Kamisugi Y."/>
            <person name="Tanahashi T."/>
            <person name="Sakakibara K."/>
            <person name="Fujita T."/>
            <person name="Oishi K."/>
            <person name="Shin-I T."/>
            <person name="Kuroki Y."/>
            <person name="Toyoda A."/>
            <person name="Suzuki Y."/>
            <person name="Hashimoto A."/>
            <person name="Yamaguchi K."/>
            <person name="Sugano A."/>
            <person name="Kohara Y."/>
            <person name="Fujiyama A."/>
            <person name="Anterola A."/>
            <person name="Aoki S."/>
            <person name="Ashton N."/>
            <person name="Barbazuk W.B."/>
            <person name="Barker E."/>
            <person name="Bennetzen J."/>
            <person name="Bezanilla M."/>
            <person name="Blankenship R."/>
            <person name="Cho S.H."/>
            <person name="Dutcher S."/>
            <person name="Estelle M."/>
            <person name="Fawcett J.A."/>
            <person name="Gundlach H."/>
            <person name="Hanada K."/>
            <person name="Heyl A."/>
            <person name="Hicks K.A."/>
            <person name="Hugh J."/>
            <person name="Lohr M."/>
            <person name="Mayer K."/>
            <person name="Melkozernov A."/>
            <person name="Murata T."/>
            <person name="Nelson D."/>
            <person name="Pils B."/>
            <person name="Prigge M."/>
            <person name="Reiss B."/>
            <person name="Renner T."/>
            <person name="Rombauts S."/>
            <person name="Rushton P."/>
            <person name="Sanderfoot A."/>
            <person name="Schween G."/>
            <person name="Shiu S.-H."/>
            <person name="Stueber K."/>
            <person name="Theodoulou F.L."/>
            <person name="Tu H."/>
            <person name="Van de Peer Y."/>
            <person name="Verrier P.J."/>
            <person name="Waters E."/>
            <person name="Wood A."/>
            <person name="Yang L."/>
            <person name="Cove D."/>
            <person name="Cuming A."/>
            <person name="Hasebe M."/>
            <person name="Lucas S."/>
            <person name="Mishler D.B."/>
            <person name="Reski R."/>
            <person name="Grigoriev I."/>
            <person name="Quatrano R.S."/>
            <person name="Boore J.L."/>
        </authorList>
    </citation>
    <scope>NUCLEOTIDE SEQUENCE [LARGE SCALE GENOMIC DNA]</scope>
    <source>
        <strain evidence="4 5">cv. Gransden 2004</strain>
    </source>
</reference>
<proteinExistence type="predicted"/>
<feature type="compositionally biased region" description="Polar residues" evidence="2">
    <location>
        <begin position="197"/>
        <end position="206"/>
    </location>
</feature>
<dbReference type="Gramene" id="Pp3c13_8660V3.1">
    <property type="protein sequence ID" value="Pp3c13_8660V3.1"/>
    <property type="gene ID" value="Pp3c13_8660"/>
</dbReference>
<evidence type="ECO:0000256" key="2">
    <source>
        <dbReference type="SAM" id="MobiDB-lite"/>
    </source>
</evidence>
<dbReference type="EnsemblPlants" id="Pp3c13_8660V3.1">
    <property type="protein sequence ID" value="Pp3c13_8660V3.1"/>
    <property type="gene ID" value="Pp3c13_8660"/>
</dbReference>